<dbReference type="InterPro" id="IPR013785">
    <property type="entry name" value="Aldolase_TIM"/>
</dbReference>
<comment type="catalytic activity">
    <reaction evidence="4">
        <text>alpha-D-galactosyl-(1-&gt;3)-1D-myo-inositol + sucrose = raffinose + myo-inositol</text>
        <dbReference type="Rhea" id="RHEA:20161"/>
        <dbReference type="ChEBI" id="CHEBI:16634"/>
        <dbReference type="ChEBI" id="CHEBI:17268"/>
        <dbReference type="ChEBI" id="CHEBI:17505"/>
        <dbReference type="ChEBI" id="CHEBI:17992"/>
        <dbReference type="EC" id="2.4.1.82"/>
    </reaction>
</comment>
<dbReference type="InterPro" id="IPR017853">
    <property type="entry name" value="GH"/>
</dbReference>
<dbReference type="Pfam" id="PF05691">
    <property type="entry name" value="Raffinose_syn"/>
    <property type="match status" value="1"/>
</dbReference>
<dbReference type="AlphaFoldDB" id="A0A8H3U5R3"/>
<dbReference type="InterPro" id="IPR008811">
    <property type="entry name" value="Glycosyl_hydrolases_36"/>
</dbReference>
<protein>
    <recommendedName>
        <fullName evidence="7">Alpha-galactosidase</fullName>
    </recommendedName>
</protein>
<evidence type="ECO:0000256" key="3">
    <source>
        <dbReference type="ARBA" id="ARBA00023277"/>
    </source>
</evidence>
<dbReference type="GO" id="GO:0004557">
    <property type="term" value="F:alpha-galactosidase activity"/>
    <property type="evidence" value="ECO:0007669"/>
    <property type="project" value="UniProtKB-EC"/>
</dbReference>
<comment type="caution">
    <text evidence="5">The sequence shown here is derived from an EMBL/GenBank/DDBJ whole genome shotgun (WGS) entry which is preliminary data.</text>
</comment>
<comment type="similarity">
    <text evidence="2">Belongs to the glycosyl hydrolases 36 family.</text>
</comment>
<keyword evidence="3" id="KW-0119">Carbohydrate metabolism</keyword>
<dbReference type="PANTHER" id="PTHR31268:SF32">
    <property type="entry name" value="GALACTINOL--SUCROSE GALACTOSYLTRANSFERASE 2-RELATED"/>
    <property type="match status" value="1"/>
</dbReference>
<reference evidence="5 6" key="1">
    <citation type="submission" date="2019-11" db="EMBL/GenBank/DDBJ databases">
        <title>Venturia inaequalis Genome Resource.</title>
        <authorList>
            <person name="Lichtner F.J."/>
        </authorList>
    </citation>
    <scope>NUCLEOTIDE SEQUENCE [LARGE SCALE GENOMIC DNA]</scope>
    <source>
        <strain evidence="5">Bline_iso_100314</strain>
    </source>
</reference>
<dbReference type="FunFam" id="3.20.20.70:FF:000222">
    <property type="entry name" value="Raffinose synthase Sip1 protein"/>
    <property type="match status" value="1"/>
</dbReference>
<evidence type="ECO:0000256" key="1">
    <source>
        <dbReference type="ARBA" id="ARBA00001255"/>
    </source>
</evidence>
<evidence type="ECO:0008006" key="7">
    <source>
        <dbReference type="Google" id="ProtNLM"/>
    </source>
</evidence>
<dbReference type="EMBL" id="WNWQ01000803">
    <property type="protein sequence ID" value="KAE9963667.1"/>
    <property type="molecule type" value="Genomic_DNA"/>
</dbReference>
<comment type="catalytic activity">
    <reaction evidence="1">
        <text>Hydrolysis of terminal, non-reducing alpha-D-galactose residues in alpha-D-galactosides, including galactose oligosaccharides, galactomannans and galactolipids.</text>
        <dbReference type="EC" id="3.2.1.22"/>
    </reaction>
</comment>
<dbReference type="SUPFAM" id="SSF51445">
    <property type="entry name" value="(Trans)glycosidases"/>
    <property type="match status" value="1"/>
</dbReference>
<evidence type="ECO:0000256" key="4">
    <source>
        <dbReference type="ARBA" id="ARBA00049426"/>
    </source>
</evidence>
<accession>A0A8H3U5R3</accession>
<dbReference type="Gene3D" id="3.20.20.70">
    <property type="entry name" value="Aldolase class I"/>
    <property type="match status" value="1"/>
</dbReference>
<evidence type="ECO:0000256" key="2">
    <source>
        <dbReference type="ARBA" id="ARBA00007240"/>
    </source>
</evidence>
<sequence length="1093" mass="121430">MDDDHGRLACFEPDGPSSSSSAVRSNLPPAVNEAGLNWSYGQLPGGQQLRVFGPLDKGVYFQGQNTSIDAYSPEGSAIFNPNARQPEILIQPAFNFGNPLHPAGSNDFSNEISVYDDIVTPAVDSVNPHFGANQEVYLENFDNYPSLRETHGYGFSMQDHSALPWTSHYEDQHPWTETMISLPHVVGNQGFPNGENGSREETEMTTVLSSLSVASQTPSPGSSRNKSEPDITSKEMFAKLVCNPPLGQATVIPPDTESVTFSVLLEVDPASQKQWQIALWHDLGGPDDEWKSADFQEVSADQEMLHVQCSTSPNKNQRRIYTLELPGKPNSQESFVRFTIKFRPDNDSPWKWARDHTSLNDGVLYYQASNFKQQELSHYLKGIDSDLSIETIAAETPDTSLWSLTAPVAPAVGDESGTSTHSLGLPFNFTRWFALVRLWIPWLAPRHGQGKFRPDKDAILASFLRHDGLHVVVLAISGVDDVLTVLKYDAEGNVTIEGKNDDEEPGISRVIIAVASTFEVANAAVMYQARRIAMAYAKSTGALEAELEAMKLADVKPEWLEGWSDGFAFCTWNSLGQDLTEDKIYAALDSLEKNDIKITNLIIDDNWQSLDNEGMNQIYRGMTEFEANKKGFPQGLAHTVSKIRKDHPSIQHIAVWHALMGYWGAIAPEGKLAKEYKTLKINGPDWTAIDPEDIMRWYNDFYSFLSSSGVDSVKTDAQFMLDQLGSAKDRRRLIRAYQDAWSIANLRHLSARAISCMSQTPQMLFHSQLPSNKPKLLVRNSDDFFPDVDSSHPWHVFCNAYNSLFTQHLNALPDWDMFQTSHPWAGFHAAARCVSGGPIYITDSPGQHDIDLIKQMTAKTPRGKTVILRPHRLGKSSQAYVGYEEQQMLKIDTYVGMSHTGISILGVFNVSQNHLSEILSLNDFPGTEKGEYVIRSHVGGKCTKPAKQSDKKISVCTELGTKGYDILSAYPILGPFEVKSGQVSVAPLGLVGKMTGAAAIVNLDTTVETNGRLRIWISLKAFGVYGIYISDLAKRSIEEEFMGLLFGKPIPLHCVKKSGTDENVLEIDIERAWNEGEKRVTWSNEVNVEFFIS</sequence>
<evidence type="ECO:0000313" key="5">
    <source>
        <dbReference type="EMBL" id="KAE9963667.1"/>
    </source>
</evidence>
<name>A0A8H3U5R3_VENIN</name>
<dbReference type="PANTHER" id="PTHR31268">
    <property type="match status" value="1"/>
</dbReference>
<evidence type="ECO:0000313" key="6">
    <source>
        <dbReference type="Proteomes" id="UP000433883"/>
    </source>
</evidence>
<dbReference type="Proteomes" id="UP000433883">
    <property type="component" value="Unassembled WGS sequence"/>
</dbReference>
<dbReference type="GO" id="GO:0047274">
    <property type="term" value="F:galactinol-sucrose galactosyltransferase activity"/>
    <property type="evidence" value="ECO:0007669"/>
    <property type="project" value="UniProtKB-EC"/>
</dbReference>
<proteinExistence type="inferred from homology"/>
<gene>
    <name evidence="5" type="ORF">BLS_009086</name>
</gene>
<organism evidence="5 6">
    <name type="scientific">Venturia inaequalis</name>
    <name type="common">Apple scab fungus</name>
    <dbReference type="NCBI Taxonomy" id="5025"/>
    <lineage>
        <taxon>Eukaryota</taxon>
        <taxon>Fungi</taxon>
        <taxon>Dikarya</taxon>
        <taxon>Ascomycota</taxon>
        <taxon>Pezizomycotina</taxon>
        <taxon>Dothideomycetes</taxon>
        <taxon>Pleosporomycetidae</taxon>
        <taxon>Venturiales</taxon>
        <taxon>Venturiaceae</taxon>
        <taxon>Venturia</taxon>
    </lineage>
</organism>